<dbReference type="GO" id="GO:0005615">
    <property type="term" value="C:extracellular space"/>
    <property type="evidence" value="ECO:0007669"/>
    <property type="project" value="TreeGrafter"/>
</dbReference>
<keyword evidence="3 7" id="KW-0732">Signal</keyword>
<evidence type="ECO:0000256" key="4">
    <source>
        <dbReference type="ARBA" id="ARBA00023157"/>
    </source>
</evidence>
<protein>
    <recommendedName>
        <fullName evidence="8">CTCK domain-containing protein</fullName>
    </recommendedName>
</protein>
<evidence type="ECO:0000256" key="3">
    <source>
        <dbReference type="ARBA" id="ARBA00022729"/>
    </source>
</evidence>
<keyword evidence="10" id="KW-1185">Reference proteome</keyword>
<proteinExistence type="predicted"/>
<evidence type="ECO:0000256" key="6">
    <source>
        <dbReference type="SAM" id="MobiDB-lite"/>
    </source>
</evidence>
<gene>
    <name evidence="9" type="ORF">NEZAVI_LOCUS8382</name>
</gene>
<comment type="caution">
    <text evidence="5">Lacks conserved residue(s) required for the propagation of feature annotation.</text>
</comment>
<evidence type="ECO:0000313" key="9">
    <source>
        <dbReference type="EMBL" id="CAH1398794.1"/>
    </source>
</evidence>
<dbReference type="PANTHER" id="PTHR15283:SF5">
    <property type="entry name" value="NEUROBLASTOMA SUPPRESSOR OF TUMORIGENICITY 1"/>
    <property type="match status" value="1"/>
</dbReference>
<feature type="signal peptide" evidence="7">
    <location>
        <begin position="1"/>
        <end position="18"/>
    </location>
</feature>
<dbReference type="PANTHER" id="PTHR15283">
    <property type="entry name" value="GREMLIN 1"/>
    <property type="match status" value="1"/>
</dbReference>
<dbReference type="Gene3D" id="2.10.90.10">
    <property type="entry name" value="Cystine-knot cytokines"/>
    <property type="match status" value="1"/>
</dbReference>
<organism evidence="9 10">
    <name type="scientific">Nezara viridula</name>
    <name type="common">Southern green stink bug</name>
    <name type="synonym">Cimex viridulus</name>
    <dbReference type="NCBI Taxonomy" id="85310"/>
    <lineage>
        <taxon>Eukaryota</taxon>
        <taxon>Metazoa</taxon>
        <taxon>Ecdysozoa</taxon>
        <taxon>Arthropoda</taxon>
        <taxon>Hexapoda</taxon>
        <taxon>Insecta</taxon>
        <taxon>Pterygota</taxon>
        <taxon>Neoptera</taxon>
        <taxon>Paraneoptera</taxon>
        <taxon>Hemiptera</taxon>
        <taxon>Heteroptera</taxon>
        <taxon>Panheteroptera</taxon>
        <taxon>Pentatomomorpha</taxon>
        <taxon>Pentatomoidea</taxon>
        <taxon>Pentatomidae</taxon>
        <taxon>Pentatominae</taxon>
        <taxon>Nezara</taxon>
    </lineage>
</organism>
<evidence type="ECO:0000259" key="8">
    <source>
        <dbReference type="PROSITE" id="PS01225"/>
    </source>
</evidence>
<dbReference type="GO" id="GO:0036122">
    <property type="term" value="F:BMP binding"/>
    <property type="evidence" value="ECO:0007669"/>
    <property type="project" value="TreeGrafter"/>
</dbReference>
<dbReference type="GO" id="GO:0038098">
    <property type="term" value="P:sequestering of BMP from receptor via BMP binding"/>
    <property type="evidence" value="ECO:0007669"/>
    <property type="project" value="TreeGrafter"/>
</dbReference>
<dbReference type="SMART" id="SM00041">
    <property type="entry name" value="CT"/>
    <property type="match status" value="1"/>
</dbReference>
<dbReference type="Pfam" id="PF03045">
    <property type="entry name" value="DAN"/>
    <property type="match status" value="1"/>
</dbReference>
<evidence type="ECO:0000256" key="7">
    <source>
        <dbReference type="SAM" id="SignalP"/>
    </source>
</evidence>
<keyword evidence="2" id="KW-0964">Secreted</keyword>
<dbReference type="OrthoDB" id="8196271at2759"/>
<dbReference type="AlphaFoldDB" id="A0A9P0HBG8"/>
<dbReference type="InterPro" id="IPR004133">
    <property type="entry name" value="DAN_dom"/>
</dbReference>
<dbReference type="Proteomes" id="UP001152798">
    <property type="component" value="Chromosome 4"/>
</dbReference>
<feature type="chain" id="PRO_5040444419" description="CTCK domain-containing protein" evidence="7">
    <location>
        <begin position="19"/>
        <end position="288"/>
    </location>
</feature>
<dbReference type="PROSITE" id="PS01225">
    <property type="entry name" value="CTCK_2"/>
    <property type="match status" value="1"/>
</dbReference>
<feature type="region of interest" description="Disordered" evidence="6">
    <location>
        <begin position="228"/>
        <end position="258"/>
    </location>
</feature>
<evidence type="ECO:0000256" key="5">
    <source>
        <dbReference type="PROSITE-ProRule" id="PRU00039"/>
    </source>
</evidence>
<sequence>MANVLCGYLIAVLAAVSAHREHKVHNIVLYPEKHSWCKTTPIKQVVGHPGCAQTEVDNNVCVGACFSYSIPRTEPTAPGEVLPYCDSCQPRSVSWKHVKLTCENEVELTKKVEVIEDCSCLSCPAPPEKVGEEGAAVSPADVPQLLGLLSLHRSNTTTHGKLKHSERLSLLLKMLSEEGEGVGEVQDLISQISGDDEVLSSNQQGDGDDEQVKVDLGKLRAFLSRMDTGHHHHRHHQLHHSEKEEEETPTTLDVPSHQLRPALEGEEITYIADHKTESDTNTQIPEQA</sequence>
<dbReference type="InterPro" id="IPR029034">
    <property type="entry name" value="Cystine-knot_cytokine"/>
</dbReference>
<dbReference type="GO" id="GO:0048018">
    <property type="term" value="F:receptor ligand activity"/>
    <property type="evidence" value="ECO:0007669"/>
    <property type="project" value="TreeGrafter"/>
</dbReference>
<dbReference type="EMBL" id="OV725080">
    <property type="protein sequence ID" value="CAH1398794.1"/>
    <property type="molecule type" value="Genomic_DNA"/>
</dbReference>
<evidence type="ECO:0000256" key="2">
    <source>
        <dbReference type="ARBA" id="ARBA00022525"/>
    </source>
</evidence>
<name>A0A9P0HBG8_NEZVI</name>
<evidence type="ECO:0000256" key="1">
    <source>
        <dbReference type="ARBA" id="ARBA00004613"/>
    </source>
</evidence>
<reference evidence="9" key="1">
    <citation type="submission" date="2022-01" db="EMBL/GenBank/DDBJ databases">
        <authorList>
            <person name="King R."/>
        </authorList>
    </citation>
    <scope>NUCLEOTIDE SEQUENCE</scope>
</reference>
<evidence type="ECO:0000313" key="10">
    <source>
        <dbReference type="Proteomes" id="UP001152798"/>
    </source>
</evidence>
<dbReference type="InterPro" id="IPR006207">
    <property type="entry name" value="Cys_knot_C"/>
</dbReference>
<feature type="domain" description="CTCK" evidence="8">
    <location>
        <begin position="37"/>
        <end position="124"/>
    </location>
</feature>
<comment type="subcellular location">
    <subcellularLocation>
        <location evidence="1">Secreted</location>
    </subcellularLocation>
</comment>
<accession>A0A9P0HBG8</accession>
<keyword evidence="4" id="KW-1015">Disulfide bond</keyword>
<dbReference type="GO" id="GO:0009887">
    <property type="term" value="P:animal organ morphogenesis"/>
    <property type="evidence" value="ECO:0007669"/>
    <property type="project" value="TreeGrafter"/>
</dbReference>